<keyword evidence="4" id="KW-0472">Membrane</keyword>
<gene>
    <name evidence="8" type="ORF">GCM10008957_09770</name>
</gene>
<comment type="subcellular location">
    <subcellularLocation>
        <location evidence="1">Membrane</location>
        <topology evidence="1">Single-pass membrane protein</topology>
    </subcellularLocation>
</comment>
<evidence type="ECO:0000256" key="5">
    <source>
        <dbReference type="SAM" id="MobiDB-lite"/>
    </source>
</evidence>
<evidence type="ECO:0000256" key="3">
    <source>
        <dbReference type="ARBA" id="ARBA00022989"/>
    </source>
</evidence>
<dbReference type="Proteomes" id="UP000603865">
    <property type="component" value="Unassembled WGS sequence"/>
</dbReference>
<evidence type="ECO:0000259" key="7">
    <source>
        <dbReference type="Pfam" id="PF04357"/>
    </source>
</evidence>
<keyword evidence="3" id="KW-1133">Transmembrane helix</keyword>
<proteinExistence type="predicted"/>
<dbReference type="GO" id="GO:0005886">
    <property type="term" value="C:plasma membrane"/>
    <property type="evidence" value="ECO:0007669"/>
    <property type="project" value="InterPro"/>
</dbReference>
<evidence type="ECO:0000313" key="8">
    <source>
        <dbReference type="EMBL" id="GGQ99184.1"/>
    </source>
</evidence>
<evidence type="ECO:0000256" key="4">
    <source>
        <dbReference type="ARBA" id="ARBA00023136"/>
    </source>
</evidence>
<keyword evidence="6" id="KW-0732">Signal</keyword>
<feature type="region of interest" description="Disordered" evidence="5">
    <location>
        <begin position="3021"/>
        <end position="3046"/>
    </location>
</feature>
<evidence type="ECO:0000256" key="6">
    <source>
        <dbReference type="SAM" id="SignalP"/>
    </source>
</evidence>
<keyword evidence="2" id="KW-0812">Transmembrane</keyword>
<feature type="chain" id="PRO_5037127352" description="Translocation and assembly module TamB C-terminal domain-containing protein" evidence="6">
    <location>
        <begin position="18"/>
        <end position="3667"/>
    </location>
</feature>
<evidence type="ECO:0000313" key="9">
    <source>
        <dbReference type="Proteomes" id="UP000603865"/>
    </source>
</evidence>
<dbReference type="EMBL" id="BMQL01000003">
    <property type="protein sequence ID" value="GGQ99184.1"/>
    <property type="molecule type" value="Genomic_DNA"/>
</dbReference>
<evidence type="ECO:0000256" key="2">
    <source>
        <dbReference type="ARBA" id="ARBA00022692"/>
    </source>
</evidence>
<name>A0A918BZD7_9DEIO</name>
<organism evidence="8 9">
    <name type="scientific">Deinococcus ruber</name>
    <dbReference type="NCBI Taxonomy" id="1848197"/>
    <lineage>
        <taxon>Bacteria</taxon>
        <taxon>Thermotogati</taxon>
        <taxon>Deinococcota</taxon>
        <taxon>Deinococci</taxon>
        <taxon>Deinococcales</taxon>
        <taxon>Deinococcaceae</taxon>
        <taxon>Deinococcus</taxon>
    </lineage>
</organism>
<protein>
    <recommendedName>
        <fullName evidence="7">Translocation and assembly module TamB C-terminal domain-containing protein</fullName>
    </recommendedName>
</protein>
<dbReference type="Pfam" id="PF04357">
    <property type="entry name" value="TamB"/>
    <property type="match status" value="1"/>
</dbReference>
<keyword evidence="9" id="KW-1185">Reference proteome</keyword>
<feature type="signal peptide" evidence="6">
    <location>
        <begin position="1"/>
        <end position="17"/>
    </location>
</feature>
<dbReference type="InterPro" id="IPR007452">
    <property type="entry name" value="TamB_C"/>
</dbReference>
<evidence type="ECO:0000256" key="1">
    <source>
        <dbReference type="ARBA" id="ARBA00004167"/>
    </source>
</evidence>
<comment type="caution">
    <text evidence="8">The sequence shown here is derived from an EMBL/GenBank/DDBJ whole genome shotgun (WGS) entry which is preliminary data.</text>
</comment>
<dbReference type="GO" id="GO:0009306">
    <property type="term" value="P:protein secretion"/>
    <property type="evidence" value="ECO:0007669"/>
    <property type="project" value="InterPro"/>
</dbReference>
<reference evidence="8" key="2">
    <citation type="submission" date="2020-09" db="EMBL/GenBank/DDBJ databases">
        <authorList>
            <person name="Sun Q."/>
            <person name="Ohkuma M."/>
        </authorList>
    </citation>
    <scope>NUCLEOTIDE SEQUENCE</scope>
    <source>
        <strain evidence="8">JCM 31311</strain>
    </source>
</reference>
<feature type="domain" description="Translocation and assembly module TamB C-terminal" evidence="7">
    <location>
        <begin position="3246"/>
        <end position="3611"/>
    </location>
</feature>
<accession>A0A918BZD7</accession>
<reference evidence="8" key="1">
    <citation type="journal article" date="2014" name="Int. J. Syst. Evol. Microbiol.">
        <title>Complete genome sequence of Corynebacterium casei LMG S-19264T (=DSM 44701T), isolated from a smear-ripened cheese.</title>
        <authorList>
            <consortium name="US DOE Joint Genome Institute (JGI-PGF)"/>
            <person name="Walter F."/>
            <person name="Albersmeier A."/>
            <person name="Kalinowski J."/>
            <person name="Ruckert C."/>
        </authorList>
    </citation>
    <scope>NUCLEOTIDE SEQUENCE</scope>
    <source>
        <strain evidence="8">JCM 31311</strain>
    </source>
</reference>
<sequence>MLVVLLAFFGPSLFGQAALRLMTGDLHVTAASVNGPLWSPQLHGLKVRGPGLNIVAGTAGVHVASFDPFRRTARLDLNLENATADLKLKTLLSQAGGAGGGGFSLLPGKIDIRNSHLNIDGSGFDVPSGTWTVQSSKAGGQDALKITGATTDGTLNALAKYRVQNGQLVGSVDLNADATILNQYWHDKQVGGVRGGQIAGTYTFGNGPISGDLRLSGASLAVPGASFVRVDGIGGELTHRGDLLNLKLAGRGWNGPVTATGSVDLKGHTWDIRANASPLMSAVAKSLGQTGKGDLKIGVHAYGWNTVTVKADIVGSKGEFSVLPYNALNAHYDFLRDTVGERANTLTFRAKTALQGQQTLSGTWFFNKAGTLAWAGDLLNQPLDLHGTIDAQNTIAGSGRALGGPLSASLALRTRAVSLSLSPDFNSLKGDLSARGTLSNLDIRLANGSAGPVKLAGTARFDDSGFRADLGAVQLQLNRQFRGTWTAQNFDAAGVPLSGSGRLDVPKGDLTGTLAANVPLLSTQPSGPIALNWLRRSANWTFAGGRLDWKDQSFRLRSTGLAALGYRLTGDLAITTALKASGQLNATSGSTTIAARGLGDHVAITAAAGGVTVTADTSLKAGFPTSARIQGSDISGTLTVENGVRFQLKTPGQSASGVLKGQNWNASGSVNLAALRPLIGGNLGGIAQLNLKGLGGTVQVAGQGFGAALDGTFTRLGSRFTTRSTVRYDAGNGTSAAATLSGRVFPDLLLNGPLSVQNTISGPQTLQAHLEGPYSNIRAAVNGQLSALSVAGLSLPAQALNLQATVTPRLALSGTYGSLNLGYSGNAVTVRGTQALSGYGQSGSVTLNGRWAAGWQGELNASGNLGPYAVQVNGPWQRLSTALQGPNALRASGTVNAQTQQYDLQVRGAISGLYAQGRISGQGAKPVGALSVSDGAGGTAQVQLSGLTDFSVQANRLTLAGQTLNGQLRATNGLLSGNLSAGPLQLTATNGLLNASGSLLGHTLTASARLMLPSTLSNVNVKVDGPYITAMANGSGNDLRGSVLIKGQQYDFQGQRAAQLPAQILPLHASLIPPVVNLGGLRYAGSWSGQTTLSYLLGSAPGSLRLSGSGAILRALPSGPLTGSLQVLPSLGGTLRASLTAARPFLPAQLRPDLTLGQLQATIFPTRATLTLANTHYLQQPLGLSAQVSWNNGLRASGVLTHPGTQVRFAYDGQNLDVNGPLDALALRPFTAGLGPLSGSIQTALHLPKLSLEQASGSARFDLRTAAQQAAGSLRLNAGQLSGQLATSIGGQAYAIQGTVSGLLGQGAKPVGALSVSDGAGGTAQVQLSGLTDFSVQASRLTFAGQTLSGQLRATNGLLSGNLSAGPLQLTATNGLLNASGSLLGHTLTASARLTLPTTLTNLRLNVNGPYLSASSSGSGSDVRGSVVIKDQSYAFQGQRAVQLPAQILPLHASLIPPVVNLGGLRYAGSWSGQTTLSYLLGSTPGSLRLSGSGAILRALPSGPLTGSLQVLPSLSGTLRASLTAARPFLPAQLRPELTLGQLQATIFPTRASLTLLNTRYVAQPLGLTAQVSWKNGLSASGILTHPGTQVRFAYDGQNLDVNGPLDALALRPFTAGLGPLSGSIQTALHLPKLSLEQASGSARFDLRTAAQQAAGSLRLNAGQLSGDLRSNLGGQVLAASGNFYPQADADLSWQELRAHLSGDVRTQAALSVSGSYGGRDVNVQASGGLDPARVSVQGDVSGLSLDLLAQGTAGKTSNLAAWQVSGTFAAADLEALAGVSGHVGGTLRGTLNDVRLNAAGQIAGTDFTLPARYFGGVLSVQKATAAYQGGNGSSLATAQISGDVFPTLRLSGPAELNDYLTGRYTLAVTGELSKPRVLLSGKTTGGPRGLDAPGSTVQAALLGSDWKFTATGERLAGGAHGRLGQNTLGGVQQFRFTLNAPYRAGSTTVSLQGVTGWHSGNGFLGDLRVGGNVSGQALVARLTGHGDLTAAASVGSGTLKAASLTAVLPASVLFRPVGTLHLNDFDIAALWGRPHLLSLSGDGRLAGADWSHLSATLSGGLNDVSGELSGPLSASYSAGDVNLTLDGRKLKATAVLNGDDYRASLSSSSVGLARLLPPSAGVNALTLSGSAALEGSLSGGLRQISGTGLNVRGQQTQVGAFTLLGSAQYTPQVVSANLNGTLLGGSFDLSGSLPSGVTLNLHTLRPTAFGLDTLGGSVQLSGDLKNPQLRGRVSVSRPEVSAAVNLSGSVLDPRLNAAADLKNGYTGRLLADVRHLSLSPLQADLHVYGSAAQGNSTALKLDVAGQWPNLSGTVKASLASLPTALTLKGDGTGSYALNAGTLGSGTVTLTLPPSGGLLPDINAAAHLTPLPLLPGATGDASVDVAISGPISRLSVSAVGHIPSAEVSGVTLSNLALNAAGALTGPYAGLNTLTGTITQNGQQVGTLKNSNLTFSSLTAQGYGFEANASGRATLSGTGSATVHLSGAGTTADLKAAYAGGSVALSGTAAASGFQANLNSTGSVKNGWTGTLDLTGGPAGVVTAPGHFRLSGALAQPLLAGEVGVGGAGVRVVANRRAVQLRLVDGPTAQASGVLNLDLIKALWEGQASYTRPEASVTVKLSGAAGDPQALLTATRGGWTASGSASKAGADLSVSDGTAAGRVRWDGETVNLNLPGLNLGGLNLSGVSGTLNAQGSVSTKTLNGSARVSLVGAQTGFTIPVLNLPLSGDVEADLTLNAGRLKADAQLKAAYGTATATISQPQQGAAYTGTLKAQVQSNGGTLSSDLTLNAAGLSGTLNARALTLNVGGLMAQLSGSAKLDGQSFTVQASADSATPGENTQVSITGSGGLADLVPQIASYTAVKPTDQGYSLRASLSGLDLEGLKVAPNLSGRISGEAAISDGGGTFVLRSAALKVGDTVLSARVNGTLAGGDWRLRGLVGTTQAATSQLSGSLSGGVVSGTFQMSGLPVDAFLSAFSGTLPGKGLLTGLARFQFPLSDPASGSLNVVAERLTISSSMAAPAPESATAATPAAPSTATTAAVQTPTPQTTVTQTLAGSGFIDYANRELRNIDLHLSGAGRWDVTGAYTHARVNVTASFQNTTFTPVLSLIPSIRDLTPSLQGTLSLNVAGSYDRPVGNVSATDLNGAISGISIQLPTFSGQLQDSGIFAAQGRLRSGGTVGADGTLDVNGTLETLKLRALSVKYAGLLVPQGLGRIENVQATVFQSNSGTPQEGYDLTAQATGGLGVGSLNVQGSISPTIDLRLSARNFNLPISLIYGRESRINADLTAVEQGTAPDAPINVSGQVNLSSLVLGRVDSSAVLPAPSSAGSTPDTSGGSVAYTSPLPEPLTEFPPSEAAQTVKKVSPFLTRVKLLNIPIHAPSGIRVDESIARAELSGDLVLAGTGSAPTLNGNVTAIRGSVDLRDNTFNISSGSATFDGLSLYPVLNVAAAGDVPLPSGGLVTVNLALGGRFVRQPDGTQALSLDTRLTCSSGCVSGSVDLSSSNPNAEAQLYSLVAVGTPDLTTLPSNLGTLGTSALNTALNVFVLGELQRNIARALGVDVFRINAALPGENGSGSFGATVTVGSYLTRQLYLQYQVDLTGQGVLDATYTTPDNRLTFKASTPIQGFDLSSLRPSFSAAYNFSNRSSLQLGVKSGSSTQFSFGYVYRW</sequence>